<dbReference type="GO" id="GO:0043409">
    <property type="term" value="P:negative regulation of MAPK cascade"/>
    <property type="evidence" value="ECO:0007669"/>
    <property type="project" value="TreeGrafter"/>
</dbReference>
<dbReference type="PANTHER" id="PTHR11202:SF3">
    <property type="entry name" value="SPROUTY-RELATED PROTEIN WITH EVH-1 DOMAIN, ISOFORM C"/>
    <property type="match status" value="1"/>
</dbReference>
<gene>
    <name evidence="3" type="ORF">CTOB1V02_LOCUS5472</name>
</gene>
<dbReference type="SMART" id="SM00461">
    <property type="entry name" value="WH1"/>
    <property type="match status" value="1"/>
</dbReference>
<evidence type="ECO:0000313" key="3">
    <source>
        <dbReference type="EMBL" id="CAD7227568.1"/>
    </source>
</evidence>
<dbReference type="EMBL" id="OB661185">
    <property type="protein sequence ID" value="CAD7227568.1"/>
    <property type="molecule type" value="Genomic_DNA"/>
</dbReference>
<protein>
    <submittedName>
        <fullName evidence="3">Uncharacterized protein</fullName>
    </submittedName>
</protein>
<dbReference type="AlphaFoldDB" id="A0A7R8WAU6"/>
<dbReference type="Gene3D" id="2.30.29.30">
    <property type="entry name" value="Pleckstrin-homology domain (PH domain)/Phosphotyrosine-binding domain (PTB)"/>
    <property type="match status" value="1"/>
</dbReference>
<dbReference type="PANTHER" id="PTHR11202">
    <property type="entry name" value="SPROUTY-RELATED, EVH1 DOMAIN-CONTAINING PROTEIN FAMILY MEMBER"/>
    <property type="match status" value="1"/>
</dbReference>
<dbReference type="SUPFAM" id="SSF50729">
    <property type="entry name" value="PH domain-like"/>
    <property type="match status" value="1"/>
</dbReference>
<feature type="compositionally biased region" description="Basic and acidic residues" evidence="1">
    <location>
        <begin position="402"/>
        <end position="425"/>
    </location>
</feature>
<feature type="compositionally biased region" description="Polar residues" evidence="1">
    <location>
        <begin position="321"/>
        <end position="331"/>
    </location>
</feature>
<feature type="region of interest" description="Disordered" evidence="1">
    <location>
        <begin position="316"/>
        <end position="337"/>
    </location>
</feature>
<feature type="compositionally biased region" description="Polar residues" evidence="1">
    <location>
        <begin position="388"/>
        <end position="399"/>
    </location>
</feature>
<feature type="region of interest" description="Disordered" evidence="1">
    <location>
        <begin position="388"/>
        <end position="431"/>
    </location>
</feature>
<sequence length="468" mass="52054">MYGLGWSLVVVLLQSTYIRYAQVLLGATHHGATALCVLSPIGPPHPSIMSLGPENAEDILARVLAQVMRRDVTTECWQLYAGGGIAVITVYKKEKPDGQTEFRCVAYLEGRLVMSCDFLGDLIYYRVTPTFHHWLSDNARNGFTFQNSKDADVFAAAVKKCVEHLLNVFLVDYDWSETLKKRWLQKMLQLKGLLEPPANLLLAQRFFNNVDSFVKLAEKLDDDEELGDDDVFMSVDLPREQRSEARTQAQTSGARRALAQMEQARQHRLRNANGDAMLAASSGSRPSTSRAASAAYRLAASASRVARKAFKKFPGTAARVPSTTRNAPSTSRKSEAAVRGMELLGAVGGSLEDDSSKEESSSSYHYPIIHQPQSETSPSHFRHCFPSHTISSPVVNQPARSKKPEDSKYPHLSRSRQEVDGKIYAHSDPGGKNFDRIQSIPSSFSDSTLIPVSNYRPFLWELKMNIQK</sequence>
<keyword evidence="2" id="KW-0732">Signal</keyword>
<name>A0A7R8WAU6_9CRUS</name>
<dbReference type="Pfam" id="PF00568">
    <property type="entry name" value="WH1"/>
    <property type="match status" value="1"/>
</dbReference>
<accession>A0A7R8WAU6</accession>
<organism evidence="3">
    <name type="scientific">Cyprideis torosa</name>
    <dbReference type="NCBI Taxonomy" id="163714"/>
    <lineage>
        <taxon>Eukaryota</taxon>
        <taxon>Metazoa</taxon>
        <taxon>Ecdysozoa</taxon>
        <taxon>Arthropoda</taxon>
        <taxon>Crustacea</taxon>
        <taxon>Oligostraca</taxon>
        <taxon>Ostracoda</taxon>
        <taxon>Podocopa</taxon>
        <taxon>Podocopida</taxon>
        <taxon>Cytherocopina</taxon>
        <taxon>Cytheroidea</taxon>
        <taxon>Cytherideidae</taxon>
        <taxon>Cyprideis</taxon>
    </lineage>
</organism>
<proteinExistence type="predicted"/>
<feature type="region of interest" description="Disordered" evidence="1">
    <location>
        <begin position="237"/>
        <end position="268"/>
    </location>
</feature>
<feature type="chain" id="PRO_5043826144" evidence="2">
    <location>
        <begin position="22"/>
        <end position="468"/>
    </location>
</feature>
<feature type="signal peptide" evidence="2">
    <location>
        <begin position="1"/>
        <end position="21"/>
    </location>
</feature>
<dbReference type="GO" id="GO:0019901">
    <property type="term" value="F:protein kinase binding"/>
    <property type="evidence" value="ECO:0007669"/>
    <property type="project" value="TreeGrafter"/>
</dbReference>
<dbReference type="InterPro" id="IPR000697">
    <property type="entry name" value="WH1/EVH1_dom"/>
</dbReference>
<evidence type="ECO:0000256" key="1">
    <source>
        <dbReference type="SAM" id="MobiDB-lite"/>
    </source>
</evidence>
<feature type="non-terminal residue" evidence="3">
    <location>
        <position position="468"/>
    </location>
</feature>
<evidence type="ECO:0000256" key="2">
    <source>
        <dbReference type="SAM" id="SignalP"/>
    </source>
</evidence>
<reference evidence="3" key="1">
    <citation type="submission" date="2020-11" db="EMBL/GenBank/DDBJ databases">
        <authorList>
            <person name="Tran Van P."/>
        </authorList>
    </citation>
    <scope>NUCLEOTIDE SEQUENCE</scope>
</reference>
<dbReference type="PROSITE" id="PS50229">
    <property type="entry name" value="WH1"/>
    <property type="match status" value="1"/>
</dbReference>
<dbReference type="InterPro" id="IPR011993">
    <property type="entry name" value="PH-like_dom_sf"/>
</dbReference>
<dbReference type="OrthoDB" id="5786858at2759"/>